<keyword evidence="5" id="KW-0572">Peptidoglycan-anchor</keyword>
<evidence type="ECO:0000256" key="1">
    <source>
        <dbReference type="ARBA" id="ARBA00022512"/>
    </source>
</evidence>
<dbReference type="RefSeq" id="WP_051926735.1">
    <property type="nucleotide sequence ID" value="NZ_CBCPHT010000001.1"/>
</dbReference>
<reference evidence="8" key="1">
    <citation type="submission" date="2023-08" db="EMBL/GenBank/DDBJ databases">
        <title>Genomic characterization of piscicolin 126 produced by Carnobacterium maltaromaticum CM22 strain isolated from salmon (Salmo salar).</title>
        <authorList>
            <person name="Gonzalez-Gragera E."/>
            <person name="Garcia-Lopez J.D."/>
            <person name="Teso-Perez C."/>
            <person name="Gimenez-Hernandez I."/>
            <person name="Peralta-Sanchez J.M."/>
            <person name="Valdivia E."/>
            <person name="Montalban-Lopez M."/>
            <person name="Martin-Platero A.M."/>
            <person name="Banos A."/>
            <person name="Martinez-Bueno M."/>
        </authorList>
    </citation>
    <scope>NUCLEOTIDE SEQUENCE</scope>
    <source>
        <strain evidence="8">CM22</strain>
    </source>
</reference>
<evidence type="ECO:0000256" key="3">
    <source>
        <dbReference type="ARBA" id="ARBA00022729"/>
    </source>
</evidence>
<keyword evidence="2" id="KW-0964">Secreted</keyword>
<dbReference type="InterPro" id="IPR019931">
    <property type="entry name" value="LPXTG_anchor"/>
</dbReference>
<evidence type="ECO:0000259" key="7">
    <source>
        <dbReference type="PROSITE" id="PS50847"/>
    </source>
</evidence>
<sequence length="440" mass="48847">MKIKFWKSTAEVIIISSLFFCSVSSISASESKGYVMEDMYQEPELLPIQKLTVNKLYKKTLTLQDNPNGGSGIKNNVKVSLEGSLATMFFTNVRYSEEKVGDHSRYGYVDIEGMPTVEGEVNVYLTYEDGAGNQASYVLPLQANFLPASPVTIRYIDAGGLEINSPKLISGNVGDNYDSSTDEYKLRIEGYVLNESQLPSNALGVLSEDAQTVTYVYDKIPTKAEDVKIVYLDPDGLEIHTPKLISGNIGDAYDSRTDDYKLLIEGYELDQSQLPNNSTGILSENPQTVRYIYHKIPVKAQDIRVIYLNSEGLEIHAPQFISGNIGDAYNVSTEEYKIKIEGYTLDESQLPKNAFGTLGETGQTITYVYKEIEITSGVVDQPMEKSFDDQDNKKITLISSRDLLPKTGERKNSSYAIFGLIILSLFGLMIGISKNKNVSN</sequence>
<accession>A0AAW9JZH6</accession>
<feature type="transmembrane region" description="Helical" evidence="6">
    <location>
        <begin position="415"/>
        <end position="432"/>
    </location>
</feature>
<dbReference type="InterPro" id="IPR009459">
    <property type="entry name" value="MucBP_dom"/>
</dbReference>
<keyword evidence="6" id="KW-0812">Transmembrane</keyword>
<dbReference type="Gene3D" id="3.10.20.320">
    <property type="entry name" value="Putative peptidoglycan bound protein (lpxtg motif)"/>
    <property type="match status" value="3"/>
</dbReference>
<gene>
    <name evidence="8" type="ORF">RAK27_10135</name>
</gene>
<dbReference type="AlphaFoldDB" id="A0AAW9JZH6"/>
<dbReference type="Proteomes" id="UP001290462">
    <property type="component" value="Unassembled WGS sequence"/>
</dbReference>
<keyword evidence="1" id="KW-0134">Cell wall</keyword>
<protein>
    <submittedName>
        <fullName evidence="8">MucBP domain-containing protein</fullName>
    </submittedName>
</protein>
<evidence type="ECO:0000313" key="9">
    <source>
        <dbReference type="Proteomes" id="UP001290462"/>
    </source>
</evidence>
<feature type="domain" description="Gram-positive cocci surface proteins LPxTG" evidence="7">
    <location>
        <begin position="404"/>
        <end position="440"/>
    </location>
</feature>
<organism evidence="8 9">
    <name type="scientific">Carnobacterium maltaromaticum</name>
    <name type="common">Carnobacterium piscicola</name>
    <dbReference type="NCBI Taxonomy" id="2751"/>
    <lineage>
        <taxon>Bacteria</taxon>
        <taxon>Bacillati</taxon>
        <taxon>Bacillota</taxon>
        <taxon>Bacilli</taxon>
        <taxon>Lactobacillales</taxon>
        <taxon>Carnobacteriaceae</taxon>
        <taxon>Carnobacterium</taxon>
    </lineage>
</organism>
<dbReference type="EMBL" id="JAVBVO010000003">
    <property type="protein sequence ID" value="MDZ5759015.1"/>
    <property type="molecule type" value="Genomic_DNA"/>
</dbReference>
<dbReference type="Pfam" id="PF06458">
    <property type="entry name" value="MucBP"/>
    <property type="match status" value="3"/>
</dbReference>
<evidence type="ECO:0000313" key="8">
    <source>
        <dbReference type="EMBL" id="MDZ5759015.1"/>
    </source>
</evidence>
<dbReference type="PROSITE" id="PS50847">
    <property type="entry name" value="GRAM_POS_ANCHORING"/>
    <property type="match status" value="1"/>
</dbReference>
<dbReference type="NCBIfam" id="TIGR01167">
    <property type="entry name" value="LPXTG_anchor"/>
    <property type="match status" value="1"/>
</dbReference>
<comment type="caution">
    <text evidence="8">The sequence shown here is derived from an EMBL/GenBank/DDBJ whole genome shotgun (WGS) entry which is preliminary data.</text>
</comment>
<evidence type="ECO:0000256" key="2">
    <source>
        <dbReference type="ARBA" id="ARBA00022525"/>
    </source>
</evidence>
<dbReference type="Pfam" id="PF00746">
    <property type="entry name" value="Gram_pos_anchor"/>
    <property type="match status" value="1"/>
</dbReference>
<keyword evidence="6" id="KW-0472">Membrane</keyword>
<keyword evidence="6" id="KW-1133">Transmembrane helix</keyword>
<name>A0AAW9JZH6_CARML</name>
<proteinExistence type="predicted"/>
<keyword evidence="4" id="KW-0677">Repeat</keyword>
<keyword evidence="3" id="KW-0732">Signal</keyword>
<evidence type="ECO:0000256" key="4">
    <source>
        <dbReference type="ARBA" id="ARBA00022737"/>
    </source>
</evidence>
<evidence type="ECO:0000256" key="5">
    <source>
        <dbReference type="ARBA" id="ARBA00023088"/>
    </source>
</evidence>
<evidence type="ECO:0000256" key="6">
    <source>
        <dbReference type="SAM" id="Phobius"/>
    </source>
</evidence>